<organism evidence="1 2">
    <name type="scientific">Pseudonocardia oceani</name>
    <dbReference type="NCBI Taxonomy" id="2792013"/>
    <lineage>
        <taxon>Bacteria</taxon>
        <taxon>Bacillati</taxon>
        <taxon>Actinomycetota</taxon>
        <taxon>Actinomycetes</taxon>
        <taxon>Pseudonocardiales</taxon>
        <taxon>Pseudonocardiaceae</taxon>
        <taxon>Pseudonocardia</taxon>
    </lineage>
</organism>
<dbReference type="RefSeq" id="WP_218589363.1">
    <property type="nucleotide sequence ID" value="NZ_JADQDE010000188.1"/>
</dbReference>
<evidence type="ECO:0000313" key="2">
    <source>
        <dbReference type="Proteomes" id="UP000694300"/>
    </source>
</evidence>
<dbReference type="Proteomes" id="UP000694300">
    <property type="component" value="Unassembled WGS sequence"/>
</dbReference>
<comment type="caution">
    <text evidence="1">The sequence shown here is derived from an EMBL/GenBank/DDBJ whole genome shotgun (WGS) entry which is preliminary data.</text>
</comment>
<reference evidence="1 2" key="1">
    <citation type="submission" date="2020-11" db="EMBL/GenBank/DDBJ databases">
        <title>Pseudonocardia abyssalis sp. nov. and Pseudonocardia oceani sp. nov., description and phylogenomic analysis of two novel actinomycetes isolated from the deep Southern Ocean.</title>
        <authorList>
            <person name="Parra J."/>
        </authorList>
    </citation>
    <scope>NUCLEOTIDE SEQUENCE [LARGE SCALE GENOMIC DNA]</scope>
    <source>
        <strain evidence="2">KRD185</strain>
    </source>
</reference>
<gene>
    <name evidence="1" type="ORF">I4I82_01280</name>
</gene>
<sequence>MTCRHVDRDGPVWTIRLDRPHVRNSSIPATAAEDLLAGARVTAAGIAGNAPLTVAAIERTYTAEHRRAFAAERAAALTVLATDDAREGTQAFLQRRPPHFLGRRGDPGNGCPPCRPVGMVTGTGASPRPSEPL</sequence>
<protein>
    <recommendedName>
        <fullName evidence="3">Enoyl-CoA hydratase/isomerase-like protein</fullName>
    </recommendedName>
</protein>
<accession>A0ABS6U2Z7</accession>
<proteinExistence type="predicted"/>
<name>A0ABS6U2Z7_9PSEU</name>
<dbReference type="EMBL" id="JADQDF010000001">
    <property type="protein sequence ID" value="MBW0126328.1"/>
    <property type="molecule type" value="Genomic_DNA"/>
</dbReference>
<keyword evidence="2" id="KW-1185">Reference proteome</keyword>
<evidence type="ECO:0000313" key="1">
    <source>
        <dbReference type="EMBL" id="MBW0126328.1"/>
    </source>
</evidence>
<evidence type="ECO:0008006" key="3">
    <source>
        <dbReference type="Google" id="ProtNLM"/>
    </source>
</evidence>